<keyword evidence="1" id="KW-0812">Transmembrane</keyword>
<dbReference type="InterPro" id="IPR021235">
    <property type="entry name" value="DUF2637"/>
</dbReference>
<dbReference type="KEGG" id="scy:SCATT_02480"/>
<name>F8K472_STREN</name>
<organism evidence="2 3">
    <name type="scientific">Streptantibioticus cattleyicolor (strain ATCC 35852 / DSM 46488 / JCM 4925 / NBRC 14057 / NRRL 8057)</name>
    <name type="common">Streptomyces cattleya</name>
    <dbReference type="NCBI Taxonomy" id="1003195"/>
    <lineage>
        <taxon>Bacteria</taxon>
        <taxon>Bacillati</taxon>
        <taxon>Actinomycetota</taxon>
        <taxon>Actinomycetes</taxon>
        <taxon>Kitasatosporales</taxon>
        <taxon>Streptomycetaceae</taxon>
        <taxon>Streptantibioticus</taxon>
    </lineage>
</organism>
<dbReference type="Proteomes" id="UP000007842">
    <property type="component" value="Chromosome"/>
</dbReference>
<dbReference type="RefSeq" id="WP_014141011.1">
    <property type="nucleotide sequence ID" value="NC_016111.1"/>
</dbReference>
<accession>F8K472</accession>
<feature type="transmembrane region" description="Helical" evidence="1">
    <location>
        <begin position="193"/>
        <end position="211"/>
    </location>
</feature>
<evidence type="ECO:0000313" key="2">
    <source>
        <dbReference type="EMBL" id="AEW92619.1"/>
    </source>
</evidence>
<dbReference type="EMBL" id="CP003219">
    <property type="protein sequence ID" value="AEW92619.1"/>
    <property type="molecule type" value="Genomic_DNA"/>
</dbReference>
<evidence type="ECO:0000256" key="1">
    <source>
        <dbReference type="SAM" id="Phobius"/>
    </source>
</evidence>
<dbReference type="OrthoDB" id="3855580at2"/>
<proteinExistence type="predicted"/>
<keyword evidence="1" id="KW-1133">Transmembrane helix</keyword>
<dbReference type="STRING" id="1003195.SCATT_02480"/>
<keyword evidence="3" id="KW-1185">Reference proteome</keyword>
<feature type="transmembrane region" description="Helical" evidence="1">
    <location>
        <begin position="223"/>
        <end position="242"/>
    </location>
</feature>
<sequence>MRGYWSAHEDGVDAEAQHYGTHVFDASGYPVESYPPGGYDTDGYGIDTHGMDPLAAEVHHHDATVHPVTVPHPEAEQGEFGEFERGDGRWEFDDDLDQLLQAAAVPEAPVEEPAPEHTTPVQPYARRHRRRWWAARLRNALRAVRVPWVGLLSLLMAATTAVIVAMVSVLGGVMAYDPLRRLAAPGHSHGLAGWWPLLVYGPWLVASLSILRAAVHRRRAAHSWAVVVLFSAIAVYLCVAHTTRTVVGVAVAGLPPVTALVSFHQLVRQITLTTPPRHAVPRPRHSGPRP</sequence>
<dbReference type="AlphaFoldDB" id="F8K472"/>
<dbReference type="eggNOG" id="ENOG5031BF7">
    <property type="taxonomic scope" value="Bacteria"/>
</dbReference>
<protein>
    <submittedName>
        <fullName evidence="2">Integral membrane protein</fullName>
    </submittedName>
</protein>
<feature type="transmembrane region" description="Helical" evidence="1">
    <location>
        <begin position="248"/>
        <end position="267"/>
    </location>
</feature>
<gene>
    <name evidence="2" type="ordered locus">SCATT_02480</name>
</gene>
<dbReference type="KEGG" id="sct:SCAT_0235"/>
<keyword evidence="1" id="KW-0472">Membrane</keyword>
<reference evidence="3" key="1">
    <citation type="submission" date="2011-12" db="EMBL/GenBank/DDBJ databases">
        <title>Complete genome sequence of Streptomyces cattleya strain DSM 46488.</title>
        <authorList>
            <person name="Ou H.-Y."/>
            <person name="Li P."/>
            <person name="Zhao C."/>
            <person name="O'Hagan D."/>
            <person name="Deng Z."/>
        </authorList>
    </citation>
    <scope>NUCLEOTIDE SEQUENCE [LARGE SCALE GENOMIC DNA]</scope>
    <source>
        <strain evidence="3">ATCC 35852 / DSM 46488 / JCM 4925 / NBRC 14057 / NRRL 8057</strain>
    </source>
</reference>
<dbReference type="PATRIC" id="fig|1003195.11.peg.1882"/>
<accession>G8WMQ0</accession>
<feature type="transmembrane region" description="Helical" evidence="1">
    <location>
        <begin position="146"/>
        <end position="173"/>
    </location>
</feature>
<dbReference type="HOGENOM" id="CLU_959472_0_0_11"/>
<evidence type="ECO:0000313" key="3">
    <source>
        <dbReference type="Proteomes" id="UP000007842"/>
    </source>
</evidence>
<dbReference type="Pfam" id="PF10935">
    <property type="entry name" value="DUF2637"/>
    <property type="match status" value="1"/>
</dbReference>